<dbReference type="Proteomes" id="UP000032233">
    <property type="component" value="Unassembled WGS sequence"/>
</dbReference>
<dbReference type="InterPro" id="IPR017896">
    <property type="entry name" value="4Fe4S_Fe-S-bd"/>
</dbReference>
<dbReference type="GO" id="GO:0051539">
    <property type="term" value="F:4 iron, 4 sulfur cluster binding"/>
    <property type="evidence" value="ECO:0007669"/>
    <property type="project" value="UniProtKB-KW"/>
</dbReference>
<dbReference type="EMBL" id="AZAC01000056">
    <property type="protein sequence ID" value="KIX11531.1"/>
    <property type="molecule type" value="Genomic_DNA"/>
</dbReference>
<evidence type="ECO:0000256" key="5">
    <source>
        <dbReference type="ARBA" id="ARBA00023014"/>
    </source>
</evidence>
<keyword evidence="8" id="KW-1185">Reference proteome</keyword>
<keyword evidence="1" id="KW-0004">4Fe-4S</keyword>
<sequence length="365" mass="40825">MEPKYDFTKAFKDQIERCSRCGFCQASCPVYGATLRPALNARGKMLLAKEVLEGRMELTDELIETVFQCTGCASCASKCPSGVNVPQILKAFRRDMVKNGSCHPAFTGMSQVLDESTNIYAEDEPEFFDRPVGKKADFVYFMGCVGQYREEDATEAALDLMDHLKLDYTLIEESCCGGVLQDVGQEMKPHLAESNIEKILDTGAHTVITGCPYCFRTFTETELYKPLLKAGVKVLHFSQWLAEQDIEVKTDLKVTYHDPCDLGRHTGIYEEPRVTIKKIAPNFHELPNNREDALCCGAGGGVRGAYAMHSLAMARKRLEQVEKIDADILLTECNSCVHNLANGKLRKQKFKVQTTAQFIMDLINN</sequence>
<dbReference type="InParanoid" id="A0A0D2J777"/>
<name>A0A0D2J777_9BACT</name>
<dbReference type="PANTHER" id="PTHR43255:SF1">
    <property type="entry name" value="IRON-SULFUR-BINDING OXIDOREDUCTASE FADF-RELATED"/>
    <property type="match status" value="1"/>
</dbReference>
<organism evidence="7 8">
    <name type="scientific">Dethiosulfatarculus sandiegensis</name>
    <dbReference type="NCBI Taxonomy" id="1429043"/>
    <lineage>
        <taxon>Bacteria</taxon>
        <taxon>Pseudomonadati</taxon>
        <taxon>Thermodesulfobacteriota</taxon>
        <taxon>Desulfarculia</taxon>
        <taxon>Desulfarculales</taxon>
        <taxon>Desulfarculaceae</taxon>
        <taxon>Dethiosulfatarculus</taxon>
    </lineage>
</organism>
<dbReference type="PROSITE" id="PS51379">
    <property type="entry name" value="4FE4S_FER_2"/>
    <property type="match status" value="2"/>
</dbReference>
<dbReference type="InterPro" id="IPR009051">
    <property type="entry name" value="Helical_ferredxn"/>
</dbReference>
<dbReference type="Pfam" id="PF02754">
    <property type="entry name" value="CCG"/>
    <property type="match status" value="2"/>
</dbReference>
<comment type="caution">
    <text evidence="7">The sequence shown here is derived from an EMBL/GenBank/DDBJ whole genome shotgun (WGS) entry which is preliminary data.</text>
</comment>
<dbReference type="GO" id="GO:0016491">
    <property type="term" value="F:oxidoreductase activity"/>
    <property type="evidence" value="ECO:0007669"/>
    <property type="project" value="UniProtKB-KW"/>
</dbReference>
<dbReference type="STRING" id="1429043.X474_23870"/>
<evidence type="ECO:0000256" key="2">
    <source>
        <dbReference type="ARBA" id="ARBA00022723"/>
    </source>
</evidence>
<feature type="domain" description="4Fe-4S ferredoxin-type" evidence="6">
    <location>
        <begin position="59"/>
        <end position="91"/>
    </location>
</feature>
<dbReference type="InterPro" id="IPR051460">
    <property type="entry name" value="HdrC_iron-sulfur_subunit"/>
</dbReference>
<evidence type="ECO:0000313" key="7">
    <source>
        <dbReference type="EMBL" id="KIX11531.1"/>
    </source>
</evidence>
<dbReference type="GO" id="GO:0046872">
    <property type="term" value="F:metal ion binding"/>
    <property type="evidence" value="ECO:0007669"/>
    <property type="project" value="UniProtKB-KW"/>
</dbReference>
<gene>
    <name evidence="7" type="ORF">X474_23870</name>
</gene>
<dbReference type="GO" id="GO:0005886">
    <property type="term" value="C:plasma membrane"/>
    <property type="evidence" value="ECO:0007669"/>
    <property type="project" value="TreeGrafter"/>
</dbReference>
<dbReference type="InterPro" id="IPR017900">
    <property type="entry name" value="4Fe4S_Fe_S_CS"/>
</dbReference>
<evidence type="ECO:0000313" key="8">
    <source>
        <dbReference type="Proteomes" id="UP000032233"/>
    </source>
</evidence>
<evidence type="ECO:0000256" key="3">
    <source>
        <dbReference type="ARBA" id="ARBA00023002"/>
    </source>
</evidence>
<dbReference type="SUPFAM" id="SSF46548">
    <property type="entry name" value="alpha-helical ferredoxin"/>
    <property type="match status" value="1"/>
</dbReference>
<reference evidence="7 8" key="1">
    <citation type="submission" date="2013-11" db="EMBL/GenBank/DDBJ databases">
        <title>Metagenomic analysis of a methanogenic consortium involved in long chain n-alkane degradation.</title>
        <authorList>
            <person name="Davidova I.A."/>
            <person name="Callaghan A.V."/>
            <person name="Wawrik B."/>
            <person name="Pruitt S."/>
            <person name="Marks C."/>
            <person name="Duncan K.E."/>
            <person name="Suflita J.M."/>
        </authorList>
    </citation>
    <scope>NUCLEOTIDE SEQUENCE [LARGE SCALE GENOMIC DNA]</scope>
    <source>
        <strain evidence="7 8">SPR</strain>
    </source>
</reference>
<keyword evidence="4" id="KW-0408">Iron</keyword>
<dbReference type="PANTHER" id="PTHR43255">
    <property type="entry name" value="IRON-SULFUR-BINDING OXIDOREDUCTASE FADF-RELATED-RELATED"/>
    <property type="match status" value="1"/>
</dbReference>
<dbReference type="Pfam" id="PF13183">
    <property type="entry name" value="Fer4_8"/>
    <property type="match status" value="1"/>
</dbReference>
<dbReference type="InterPro" id="IPR004017">
    <property type="entry name" value="Cys_rich_dom"/>
</dbReference>
<accession>A0A0D2J777</accession>
<keyword evidence="3" id="KW-0560">Oxidoreductase</keyword>
<keyword evidence="2" id="KW-0479">Metal-binding</keyword>
<evidence type="ECO:0000256" key="1">
    <source>
        <dbReference type="ARBA" id="ARBA00022485"/>
    </source>
</evidence>
<dbReference type="RefSeq" id="WP_044351909.1">
    <property type="nucleotide sequence ID" value="NZ_AZAC01000056.1"/>
</dbReference>
<keyword evidence="5" id="KW-0411">Iron-sulfur</keyword>
<dbReference type="Gene3D" id="1.10.1060.10">
    <property type="entry name" value="Alpha-helical ferredoxin"/>
    <property type="match status" value="1"/>
</dbReference>
<proteinExistence type="predicted"/>
<evidence type="ECO:0000256" key="4">
    <source>
        <dbReference type="ARBA" id="ARBA00023004"/>
    </source>
</evidence>
<dbReference type="AlphaFoldDB" id="A0A0D2J777"/>
<feature type="domain" description="4Fe-4S ferredoxin-type" evidence="6">
    <location>
        <begin position="8"/>
        <end position="38"/>
    </location>
</feature>
<evidence type="ECO:0000259" key="6">
    <source>
        <dbReference type="PROSITE" id="PS51379"/>
    </source>
</evidence>
<dbReference type="PROSITE" id="PS00198">
    <property type="entry name" value="4FE4S_FER_1"/>
    <property type="match status" value="2"/>
</dbReference>
<protein>
    <recommendedName>
        <fullName evidence="6">4Fe-4S ferredoxin-type domain-containing protein</fullName>
    </recommendedName>
</protein>